<sequence length="133" mass="14220">MQLFVRGLDNSTTTVNVAPSNTVGDVKGLLSAQEFVLSYGSKILAEDNVCLGELDITAGASLEINGRILGGKVHGSLARAGKVRAQTPKVAKQEGKKKKLVGRAFRRIQYNRRFSNVALSGPGRRRGPNSNAQ</sequence>
<dbReference type="AlphaFoldDB" id="A0A0B6Y9S6"/>
<feature type="domain" description="Ubiquitin-like" evidence="3">
    <location>
        <begin position="1"/>
        <end position="71"/>
    </location>
</feature>
<dbReference type="Gene3D" id="3.10.20.90">
    <property type="entry name" value="Phosphatidylinositol 3-kinase Catalytic Subunit, Chain A, domain 1"/>
    <property type="match status" value="1"/>
</dbReference>
<dbReference type="InterPro" id="IPR029071">
    <property type="entry name" value="Ubiquitin-like_domsf"/>
</dbReference>
<keyword evidence="2" id="KW-0687">Ribonucleoprotein</keyword>
<name>A0A0B6Y9S6_9EUPU</name>
<dbReference type="GO" id="GO:0006412">
    <property type="term" value="P:translation"/>
    <property type="evidence" value="ECO:0007669"/>
    <property type="project" value="InterPro"/>
</dbReference>
<dbReference type="GO" id="GO:0022627">
    <property type="term" value="C:cytosolic small ribosomal subunit"/>
    <property type="evidence" value="ECO:0007669"/>
    <property type="project" value="TreeGrafter"/>
</dbReference>
<dbReference type="InterPro" id="IPR000626">
    <property type="entry name" value="Ubiquitin-like_dom"/>
</dbReference>
<dbReference type="SMART" id="SM00213">
    <property type="entry name" value="UBQ"/>
    <property type="match status" value="1"/>
</dbReference>
<dbReference type="SUPFAM" id="SSF54236">
    <property type="entry name" value="Ubiquitin-like"/>
    <property type="match status" value="1"/>
</dbReference>
<dbReference type="GO" id="GO:0003735">
    <property type="term" value="F:structural constituent of ribosome"/>
    <property type="evidence" value="ECO:0007669"/>
    <property type="project" value="InterPro"/>
</dbReference>
<dbReference type="InterPro" id="IPR006846">
    <property type="entry name" value="Ribosomal_eS30"/>
</dbReference>
<dbReference type="PANTHER" id="PTHR12650:SF15">
    <property type="entry name" value="RIBOSOMAL PROTEIN S30, ISOFORM A"/>
    <property type="match status" value="1"/>
</dbReference>
<evidence type="ECO:0000256" key="2">
    <source>
        <dbReference type="ARBA" id="ARBA00023274"/>
    </source>
</evidence>
<gene>
    <name evidence="4" type="primary">ORF15904</name>
</gene>
<evidence type="ECO:0000259" key="3">
    <source>
        <dbReference type="PROSITE" id="PS50053"/>
    </source>
</evidence>
<dbReference type="Pfam" id="PF04758">
    <property type="entry name" value="Ribosomal_S30"/>
    <property type="match status" value="1"/>
</dbReference>
<reference evidence="4" key="1">
    <citation type="submission" date="2014-12" db="EMBL/GenBank/DDBJ databases">
        <title>Insight into the proteome of Arion vulgaris.</title>
        <authorList>
            <person name="Aradska J."/>
            <person name="Bulat T."/>
            <person name="Smidak R."/>
            <person name="Sarate P."/>
            <person name="Gangsoo J."/>
            <person name="Sialana F."/>
            <person name="Bilban M."/>
            <person name="Lubec G."/>
        </authorList>
    </citation>
    <scope>NUCLEOTIDE SEQUENCE</scope>
    <source>
        <tissue evidence="4">Skin</tissue>
    </source>
</reference>
<accession>A0A0B6Y9S6</accession>
<dbReference type="Pfam" id="PF00240">
    <property type="entry name" value="ubiquitin"/>
    <property type="match status" value="1"/>
</dbReference>
<keyword evidence="1" id="KW-0689">Ribosomal protein</keyword>
<dbReference type="EMBL" id="HACG01005345">
    <property type="protein sequence ID" value="CEK52210.1"/>
    <property type="molecule type" value="Transcribed_RNA"/>
</dbReference>
<dbReference type="PROSITE" id="PS50053">
    <property type="entry name" value="UBIQUITIN_2"/>
    <property type="match status" value="1"/>
</dbReference>
<evidence type="ECO:0000256" key="1">
    <source>
        <dbReference type="ARBA" id="ARBA00022980"/>
    </source>
</evidence>
<proteinExistence type="predicted"/>
<organism evidence="4">
    <name type="scientific">Arion vulgaris</name>
    <dbReference type="NCBI Taxonomy" id="1028688"/>
    <lineage>
        <taxon>Eukaryota</taxon>
        <taxon>Metazoa</taxon>
        <taxon>Spiralia</taxon>
        <taxon>Lophotrochozoa</taxon>
        <taxon>Mollusca</taxon>
        <taxon>Gastropoda</taxon>
        <taxon>Heterobranchia</taxon>
        <taxon>Euthyneura</taxon>
        <taxon>Panpulmonata</taxon>
        <taxon>Eupulmonata</taxon>
        <taxon>Stylommatophora</taxon>
        <taxon>Helicina</taxon>
        <taxon>Arionoidea</taxon>
        <taxon>Arionidae</taxon>
        <taxon>Arion</taxon>
    </lineage>
</organism>
<protein>
    <recommendedName>
        <fullName evidence="3">Ubiquitin-like domain-containing protein</fullName>
    </recommendedName>
</protein>
<dbReference type="PANTHER" id="PTHR12650">
    <property type="entry name" value="40S RIBOSOMAL PROTEIN S30/UBIQUITIN-LIKE PROTEIN FUBI"/>
    <property type="match status" value="1"/>
</dbReference>
<evidence type="ECO:0000313" key="4">
    <source>
        <dbReference type="EMBL" id="CEK52210.1"/>
    </source>
</evidence>